<keyword evidence="8" id="KW-0812">Transmembrane</keyword>
<keyword evidence="5" id="KW-0677">Repeat</keyword>
<dbReference type="InterPro" id="IPR006311">
    <property type="entry name" value="TAT_signal"/>
</dbReference>
<keyword evidence="8" id="KW-0472">Membrane</keyword>
<dbReference type="PROSITE" id="PS51318">
    <property type="entry name" value="TAT"/>
    <property type="match status" value="1"/>
</dbReference>
<evidence type="ECO:0000256" key="6">
    <source>
        <dbReference type="ARBA" id="ARBA00023004"/>
    </source>
</evidence>
<keyword evidence="3" id="KW-0004">4Fe-4S</keyword>
<evidence type="ECO:0000256" key="8">
    <source>
        <dbReference type="SAM" id="Phobius"/>
    </source>
</evidence>
<dbReference type="PANTHER" id="PTHR43545:SF4">
    <property type="entry name" value="IRON-SULFUR PROTEIN"/>
    <property type="match status" value="1"/>
</dbReference>
<dbReference type="PROSITE" id="PS51379">
    <property type="entry name" value="4FE4S_FER_2"/>
    <property type="match status" value="2"/>
</dbReference>
<evidence type="ECO:0000313" key="12">
    <source>
        <dbReference type="Proteomes" id="UP000823821"/>
    </source>
</evidence>
<dbReference type="InterPro" id="IPR051555">
    <property type="entry name" value="FDH_Electron_Transfer_Unit"/>
</dbReference>
<evidence type="ECO:0000256" key="7">
    <source>
        <dbReference type="ARBA" id="ARBA00023014"/>
    </source>
</evidence>
<organism evidence="11 12">
    <name type="scientific">Candidatus Desulfovibrio intestinavium</name>
    <dbReference type="NCBI Taxonomy" id="2838534"/>
    <lineage>
        <taxon>Bacteria</taxon>
        <taxon>Pseudomonadati</taxon>
        <taxon>Thermodesulfobacteriota</taxon>
        <taxon>Desulfovibrionia</taxon>
        <taxon>Desulfovibrionales</taxon>
        <taxon>Desulfovibrionaceae</taxon>
        <taxon>Desulfovibrio</taxon>
    </lineage>
</organism>
<evidence type="ECO:0000256" key="9">
    <source>
        <dbReference type="SAM" id="SignalP"/>
    </source>
</evidence>
<dbReference type="GO" id="GO:0046872">
    <property type="term" value="F:metal ion binding"/>
    <property type="evidence" value="ECO:0007669"/>
    <property type="project" value="UniProtKB-KW"/>
</dbReference>
<dbReference type="SUPFAM" id="SSF54862">
    <property type="entry name" value="4Fe-4S ferredoxins"/>
    <property type="match status" value="1"/>
</dbReference>
<evidence type="ECO:0000256" key="3">
    <source>
        <dbReference type="ARBA" id="ARBA00022485"/>
    </source>
</evidence>
<dbReference type="PROSITE" id="PS00198">
    <property type="entry name" value="4FE4S_FER_1"/>
    <property type="match status" value="1"/>
</dbReference>
<dbReference type="GO" id="GO:0051539">
    <property type="term" value="F:4 iron, 4 sulfur cluster binding"/>
    <property type="evidence" value="ECO:0007669"/>
    <property type="project" value="UniProtKB-KW"/>
</dbReference>
<protein>
    <submittedName>
        <fullName evidence="11">4Fe-4S dicluster domain-containing protein</fullName>
    </submittedName>
</protein>
<comment type="subcellular location">
    <subcellularLocation>
        <location evidence="1">Periplasm</location>
    </subcellularLocation>
</comment>
<dbReference type="GO" id="GO:0042597">
    <property type="term" value="C:periplasmic space"/>
    <property type="evidence" value="ECO:0007669"/>
    <property type="project" value="UniProtKB-SubCell"/>
</dbReference>
<dbReference type="Pfam" id="PF13247">
    <property type="entry name" value="Fer4_11"/>
    <property type="match status" value="1"/>
</dbReference>
<dbReference type="Gene3D" id="3.30.70.20">
    <property type="match status" value="2"/>
</dbReference>
<gene>
    <name evidence="11" type="ORF">H9784_08275</name>
</gene>
<reference evidence="11" key="2">
    <citation type="submission" date="2021-04" db="EMBL/GenBank/DDBJ databases">
        <authorList>
            <person name="Gilroy R."/>
        </authorList>
    </citation>
    <scope>NUCLEOTIDE SEQUENCE</scope>
    <source>
        <strain evidence="11">5032</strain>
    </source>
</reference>
<evidence type="ECO:0000256" key="5">
    <source>
        <dbReference type="ARBA" id="ARBA00022737"/>
    </source>
</evidence>
<evidence type="ECO:0000313" key="11">
    <source>
        <dbReference type="EMBL" id="HJA79541.1"/>
    </source>
</evidence>
<name>A0A9D2HMP6_9BACT</name>
<proteinExistence type="predicted"/>
<accession>A0A9D2HMP6</accession>
<dbReference type="InterPro" id="IPR019546">
    <property type="entry name" value="TAT_signal_bac_arc"/>
</dbReference>
<dbReference type="CDD" id="cd10561">
    <property type="entry name" value="HybA_like"/>
    <property type="match status" value="1"/>
</dbReference>
<dbReference type="EMBL" id="DWZD01000046">
    <property type="protein sequence ID" value="HJA79541.1"/>
    <property type="molecule type" value="Genomic_DNA"/>
</dbReference>
<keyword evidence="8" id="KW-1133">Transmembrane helix</keyword>
<dbReference type="NCBIfam" id="TIGR01409">
    <property type="entry name" value="TAT_signal_seq"/>
    <property type="match status" value="1"/>
</dbReference>
<evidence type="ECO:0000256" key="1">
    <source>
        <dbReference type="ARBA" id="ARBA00004418"/>
    </source>
</evidence>
<evidence type="ECO:0000259" key="10">
    <source>
        <dbReference type="PROSITE" id="PS51379"/>
    </source>
</evidence>
<feature type="signal peptide" evidence="9">
    <location>
        <begin position="1"/>
        <end position="20"/>
    </location>
</feature>
<reference evidence="11" key="1">
    <citation type="journal article" date="2021" name="PeerJ">
        <title>Extensive microbial diversity within the chicken gut microbiome revealed by metagenomics and culture.</title>
        <authorList>
            <person name="Gilroy R."/>
            <person name="Ravi A."/>
            <person name="Getino M."/>
            <person name="Pursley I."/>
            <person name="Horton D.L."/>
            <person name="Alikhan N.F."/>
            <person name="Baker D."/>
            <person name="Gharbi K."/>
            <person name="Hall N."/>
            <person name="Watson M."/>
            <person name="Adriaenssens E.M."/>
            <person name="Foster-Nyarko E."/>
            <person name="Jarju S."/>
            <person name="Secka A."/>
            <person name="Antonio M."/>
            <person name="Oren A."/>
            <person name="Chaudhuri R.R."/>
            <person name="La Ragione R."/>
            <person name="Hildebrand F."/>
            <person name="Pallen M.J."/>
        </authorList>
    </citation>
    <scope>NUCLEOTIDE SEQUENCE</scope>
    <source>
        <strain evidence="11">5032</strain>
    </source>
</reference>
<feature type="domain" description="4Fe-4S ferredoxin-type" evidence="10">
    <location>
        <begin position="130"/>
        <end position="159"/>
    </location>
</feature>
<keyword evidence="7" id="KW-0411">Iron-sulfur</keyword>
<keyword evidence="9" id="KW-0732">Signal</keyword>
<comment type="caution">
    <text evidence="11">The sequence shown here is derived from an EMBL/GenBank/DDBJ whole genome shotgun (WGS) entry which is preliminary data.</text>
</comment>
<feature type="domain" description="4Fe-4S ferredoxin-type" evidence="10">
    <location>
        <begin position="39"/>
        <end position="69"/>
    </location>
</feature>
<evidence type="ECO:0000256" key="2">
    <source>
        <dbReference type="ARBA" id="ARBA00011771"/>
    </source>
</evidence>
<keyword evidence="6" id="KW-0408">Iron</keyword>
<dbReference type="PANTHER" id="PTHR43545">
    <property type="entry name" value="FORMATE DEHYDROGENASE, NITRATE-INDUCIBLE, IRON-SULFUR SUBUNIT"/>
    <property type="match status" value="1"/>
</dbReference>
<evidence type="ECO:0000256" key="4">
    <source>
        <dbReference type="ARBA" id="ARBA00022723"/>
    </source>
</evidence>
<dbReference type="InterPro" id="IPR017896">
    <property type="entry name" value="4Fe4S_Fe-S-bd"/>
</dbReference>
<comment type="subunit">
    <text evidence="2">Heterodimer of a large and a small subunit.</text>
</comment>
<feature type="chain" id="PRO_5038714203" evidence="9">
    <location>
        <begin position="21"/>
        <end position="371"/>
    </location>
</feature>
<dbReference type="Proteomes" id="UP000823821">
    <property type="component" value="Unassembled WGS sequence"/>
</dbReference>
<dbReference type="InterPro" id="IPR017900">
    <property type="entry name" value="4Fe4S_Fe_S_CS"/>
</dbReference>
<keyword evidence="4" id="KW-0479">Metal-binding</keyword>
<feature type="transmembrane region" description="Helical" evidence="8">
    <location>
        <begin position="275"/>
        <end position="298"/>
    </location>
</feature>
<sequence>MNRRNFLALLGTAGVAGAVAAPGMPAAKAHVFPGFENSYGVLHDVTRCIGCRQCEEACNAVNHLPKPKEAFDDPDVLGVRRRTSAYQWTVVNKYTIDDKPFFRKLQCFHCNEPACASACFAKCFTKNPDGSVTYNGDQCVGCRYCMIACPFYIPGFQYDEPFDPLVQKCTFCKPRLDKGLLPGCVEACPMDALTFGRRGDLIRLARKRIEAQPDRYTDYIYGEWDAGGTAWLVLAPASKATAGKSDVGPYGATEVMHQIGLDTHLGSQPMGELTYGALGTVPLIVAFWPILFGGLYGISKSREARNAMRNKIMRAAERQDMAAAMDDAVRRIERLQGPEAADVARQALEDAVEERRQAALDASRLVGKEDR</sequence>
<dbReference type="AlphaFoldDB" id="A0A9D2HMP6"/>